<reference evidence="1 2" key="1">
    <citation type="submission" date="2024-02" db="EMBL/GenBank/DDBJ databases">
        <title>A draft genome for the cacao thread blight pathogen Marasmius crinis-equi.</title>
        <authorList>
            <person name="Cohen S.P."/>
            <person name="Baruah I.K."/>
            <person name="Amoako-Attah I."/>
            <person name="Bukari Y."/>
            <person name="Meinhardt L.W."/>
            <person name="Bailey B.A."/>
        </authorList>
    </citation>
    <scope>NUCLEOTIDE SEQUENCE [LARGE SCALE GENOMIC DNA]</scope>
    <source>
        <strain evidence="1 2">GH-76</strain>
    </source>
</reference>
<dbReference type="Proteomes" id="UP001465976">
    <property type="component" value="Unassembled WGS sequence"/>
</dbReference>
<evidence type="ECO:0000313" key="1">
    <source>
        <dbReference type="EMBL" id="KAL0570619.1"/>
    </source>
</evidence>
<keyword evidence="2" id="KW-1185">Reference proteome</keyword>
<organism evidence="1 2">
    <name type="scientific">Marasmius crinis-equi</name>
    <dbReference type="NCBI Taxonomy" id="585013"/>
    <lineage>
        <taxon>Eukaryota</taxon>
        <taxon>Fungi</taxon>
        <taxon>Dikarya</taxon>
        <taxon>Basidiomycota</taxon>
        <taxon>Agaricomycotina</taxon>
        <taxon>Agaricomycetes</taxon>
        <taxon>Agaricomycetidae</taxon>
        <taxon>Agaricales</taxon>
        <taxon>Marasmiineae</taxon>
        <taxon>Marasmiaceae</taxon>
        <taxon>Marasmius</taxon>
    </lineage>
</organism>
<proteinExistence type="predicted"/>
<comment type="caution">
    <text evidence="1">The sequence shown here is derived from an EMBL/GenBank/DDBJ whole genome shotgun (WGS) entry which is preliminary data.</text>
</comment>
<accession>A0ABR3F5Z3</accession>
<sequence length="339" mass="38362">MFANFFPRQLLALFALYGWAFSNKTYIGVSNALALPSSRQKTSQKSNRYEDAKHLDLAPVCSPWVDTVATINIGHSLRKYGTGTFPKLLTIVPDPALIFSNEKQSQLLQQWAVLRQPWLTYCRESCNSVEPVHNAVWRRALTLDLASVERVVSTKDDVKAAKSLILGILPDLASRSNPLPILDSGQAQKLSQELSIINLRFQISSLDSQADQHVPKPCTKLTQAELRVELAKHRRERSKLIDRILYPNGGDVFGSDEDTLKNGLVDERWSDRVDALRAFAALMDAWPGDKPGIWHRGQDPNLPRLGNAGMEWESQLIRFYVQTYFNFFGHPPVVPRRQR</sequence>
<protein>
    <submittedName>
        <fullName evidence="1">Uncharacterized protein</fullName>
    </submittedName>
</protein>
<evidence type="ECO:0000313" key="2">
    <source>
        <dbReference type="Proteomes" id="UP001465976"/>
    </source>
</evidence>
<name>A0ABR3F5Z3_9AGAR</name>
<dbReference type="EMBL" id="JBAHYK010000900">
    <property type="protein sequence ID" value="KAL0570619.1"/>
    <property type="molecule type" value="Genomic_DNA"/>
</dbReference>
<gene>
    <name evidence="1" type="ORF">V5O48_011336</name>
</gene>